<accession>A0A328TKX9</accession>
<organism evidence="6 7">
    <name type="scientific">Candidatus Erwinia dacicola</name>
    <dbReference type="NCBI Taxonomy" id="252393"/>
    <lineage>
        <taxon>Bacteria</taxon>
        <taxon>Pseudomonadati</taxon>
        <taxon>Pseudomonadota</taxon>
        <taxon>Gammaproteobacteria</taxon>
        <taxon>Enterobacterales</taxon>
        <taxon>Erwiniaceae</taxon>
        <taxon>Erwinia</taxon>
    </lineage>
</organism>
<evidence type="ECO:0000256" key="3">
    <source>
        <dbReference type="ARBA" id="ARBA00023002"/>
    </source>
</evidence>
<dbReference type="GO" id="GO:0008726">
    <property type="term" value="F:alkanesulfonate monooxygenase activity"/>
    <property type="evidence" value="ECO:0007669"/>
    <property type="project" value="TreeGrafter"/>
</dbReference>
<dbReference type="Gene3D" id="3.20.20.30">
    <property type="entry name" value="Luciferase-like domain"/>
    <property type="match status" value="1"/>
</dbReference>
<comment type="caution">
    <text evidence="6">The sequence shown here is derived from an EMBL/GenBank/DDBJ whole genome shotgun (WGS) entry which is preliminary data.</text>
</comment>
<dbReference type="EMBL" id="LJAM02000507">
    <property type="protein sequence ID" value="RAP69982.1"/>
    <property type="molecule type" value="Genomic_DNA"/>
</dbReference>
<dbReference type="PANTHER" id="PTHR42847:SF9">
    <property type="entry name" value="BLL6451 PROTEIN"/>
    <property type="match status" value="1"/>
</dbReference>
<sequence>MPGKLLIYFGGSSNEAIGVEARHADVFALWGEPLKGVAETVRTMRATAARHRRKIGFNISFCSIIAATEKGA</sequence>
<reference evidence="6" key="1">
    <citation type="submission" date="2018-04" db="EMBL/GenBank/DDBJ databases">
        <title>Genomes of the Obligate Erwinia dacicola and Facultative Enterobacter sp. OLF Endosymbionts of the Olive Fruit fly, Bactrocera oleae.</title>
        <authorList>
            <person name="Estes A.M."/>
            <person name="Hearn D.J."/>
            <person name="Agarwal S."/>
            <person name="Pierson E.A."/>
            <person name="Dunning-Hotopp J.C."/>
        </authorList>
    </citation>
    <scope>NUCLEOTIDE SEQUENCE [LARGE SCALE GENOMIC DNA]</scope>
    <source>
        <strain evidence="6">Oroville</strain>
    </source>
</reference>
<evidence type="ECO:0000313" key="6">
    <source>
        <dbReference type="EMBL" id="RAP69982.1"/>
    </source>
</evidence>
<keyword evidence="3" id="KW-0560">Oxidoreductase</keyword>
<dbReference type="Pfam" id="PF00296">
    <property type="entry name" value="Bac_luciferase"/>
    <property type="match status" value="1"/>
</dbReference>
<dbReference type="SUPFAM" id="SSF51679">
    <property type="entry name" value="Bacterial luciferase-like"/>
    <property type="match status" value="1"/>
</dbReference>
<dbReference type="PANTHER" id="PTHR42847">
    <property type="entry name" value="ALKANESULFONATE MONOOXYGENASE"/>
    <property type="match status" value="1"/>
</dbReference>
<dbReference type="AlphaFoldDB" id="A0A328TKX9"/>
<evidence type="ECO:0000256" key="1">
    <source>
        <dbReference type="ARBA" id="ARBA00022630"/>
    </source>
</evidence>
<gene>
    <name evidence="6" type="ORF">ACZ87_03223</name>
</gene>
<evidence type="ECO:0000313" key="7">
    <source>
        <dbReference type="Proteomes" id="UP000244334"/>
    </source>
</evidence>
<keyword evidence="7" id="KW-1185">Reference proteome</keyword>
<dbReference type="GO" id="GO:0046306">
    <property type="term" value="P:alkanesulfonate catabolic process"/>
    <property type="evidence" value="ECO:0007669"/>
    <property type="project" value="TreeGrafter"/>
</dbReference>
<evidence type="ECO:0000259" key="5">
    <source>
        <dbReference type="Pfam" id="PF00296"/>
    </source>
</evidence>
<dbReference type="InterPro" id="IPR050172">
    <property type="entry name" value="SsuD_RutA_monooxygenase"/>
</dbReference>
<protein>
    <submittedName>
        <fullName evidence="6">Luciferase-like monooxygenase family protein</fullName>
    </submittedName>
</protein>
<feature type="domain" description="Luciferase-like" evidence="5">
    <location>
        <begin position="7"/>
        <end position="70"/>
    </location>
</feature>
<dbReference type="Proteomes" id="UP000244334">
    <property type="component" value="Unassembled WGS sequence"/>
</dbReference>
<keyword evidence="2" id="KW-0288">FMN</keyword>
<keyword evidence="4" id="KW-0503">Monooxygenase</keyword>
<evidence type="ECO:0000256" key="2">
    <source>
        <dbReference type="ARBA" id="ARBA00022643"/>
    </source>
</evidence>
<keyword evidence="1" id="KW-0285">Flavoprotein</keyword>
<evidence type="ECO:0000256" key="4">
    <source>
        <dbReference type="ARBA" id="ARBA00023033"/>
    </source>
</evidence>
<dbReference type="InterPro" id="IPR036661">
    <property type="entry name" value="Luciferase-like_sf"/>
</dbReference>
<name>A0A328TKX9_9GAMM</name>
<dbReference type="RefSeq" id="WP_276325393.1">
    <property type="nucleotide sequence ID" value="NZ_LJAM02000507.1"/>
</dbReference>
<proteinExistence type="predicted"/>
<dbReference type="InterPro" id="IPR011251">
    <property type="entry name" value="Luciferase-like_dom"/>
</dbReference>